<dbReference type="InterPro" id="IPR001753">
    <property type="entry name" value="Enoyl-CoA_hydra/iso"/>
</dbReference>
<accession>A0A1I0N2W4</accession>
<keyword evidence="1" id="KW-0413">Isomerase</keyword>
<protein>
    <submittedName>
        <fullName evidence="1">2-(1,2-epoxy-1,2-dihydrophenyl)acetyl-CoA isomerase</fullName>
    </submittedName>
</protein>
<dbReference type="CDD" id="cd06558">
    <property type="entry name" value="crotonase-like"/>
    <property type="match status" value="1"/>
</dbReference>
<gene>
    <name evidence="1" type="ORF">SAMN04487945_0553</name>
</gene>
<dbReference type="Pfam" id="PF00378">
    <property type="entry name" value="ECH_1"/>
    <property type="match status" value="1"/>
</dbReference>
<evidence type="ECO:0000313" key="1">
    <source>
        <dbReference type="EMBL" id="SEV95151.1"/>
    </source>
</evidence>
<dbReference type="PANTHER" id="PTHR43459:SF1">
    <property type="entry name" value="EG:BACN32G11.4 PROTEIN"/>
    <property type="match status" value="1"/>
</dbReference>
<sequence length="264" mass="27873">MPDTTYDTIRVERDGNAATVTLARPDHLNSLTPAMNAELREAVTALTDDDGVRCVVVRGAGDAFCAGADLSRFDGGSDDEPVIRQLASTLHETILRLHRAETPIVVGVDGSAAGAGFGLALAGDIVVASDAARFEFAYPRLGLTGDGGSTFFLPRLVGLRHAKEIVLLDEPIGPERAVDLGIATEAADGGDFDELLDAVASRLADGPTEAFGRVKRLVTEGFDRRLEDQLAAETDAIAQATRTEDYASGHAAFYGDDDPEFVGR</sequence>
<name>A0A1I0N2W4_9EURY</name>
<evidence type="ECO:0000313" key="2">
    <source>
        <dbReference type="Proteomes" id="UP000198518"/>
    </source>
</evidence>
<dbReference type="GO" id="GO:0016853">
    <property type="term" value="F:isomerase activity"/>
    <property type="evidence" value="ECO:0007669"/>
    <property type="project" value="UniProtKB-KW"/>
</dbReference>
<proteinExistence type="predicted"/>
<dbReference type="Gene3D" id="1.10.12.10">
    <property type="entry name" value="Lyase 2-enoyl-coa Hydratase, Chain A, domain 2"/>
    <property type="match status" value="1"/>
</dbReference>
<dbReference type="Gene3D" id="3.90.226.10">
    <property type="entry name" value="2-enoyl-CoA Hydratase, Chain A, domain 1"/>
    <property type="match status" value="1"/>
</dbReference>
<dbReference type="RefSeq" id="WP_089667846.1">
    <property type="nucleotide sequence ID" value="NZ_FOJA01000001.1"/>
</dbReference>
<dbReference type="InterPro" id="IPR029045">
    <property type="entry name" value="ClpP/crotonase-like_dom_sf"/>
</dbReference>
<reference evidence="1 2" key="1">
    <citation type="submission" date="2016-10" db="EMBL/GenBank/DDBJ databases">
        <authorList>
            <person name="de Groot N.N."/>
        </authorList>
    </citation>
    <scope>NUCLEOTIDE SEQUENCE [LARGE SCALE GENOMIC DNA]</scope>
    <source>
        <strain evidence="1 2">CGMCC 1.5337</strain>
    </source>
</reference>
<dbReference type="AlphaFoldDB" id="A0A1I0N2W4"/>
<keyword evidence="2" id="KW-1185">Reference proteome</keyword>
<dbReference type="InterPro" id="IPR014748">
    <property type="entry name" value="Enoyl-CoA_hydra_C"/>
</dbReference>
<organism evidence="1 2">
    <name type="scientific">Halobacterium jilantaiense</name>
    <dbReference type="NCBI Taxonomy" id="355548"/>
    <lineage>
        <taxon>Archaea</taxon>
        <taxon>Methanobacteriati</taxon>
        <taxon>Methanobacteriota</taxon>
        <taxon>Stenosarchaea group</taxon>
        <taxon>Halobacteria</taxon>
        <taxon>Halobacteriales</taxon>
        <taxon>Halobacteriaceae</taxon>
        <taxon>Halobacterium</taxon>
    </lineage>
</organism>
<dbReference type="SUPFAM" id="SSF52096">
    <property type="entry name" value="ClpP/crotonase"/>
    <property type="match status" value="1"/>
</dbReference>
<dbReference type="EMBL" id="FOJA01000001">
    <property type="protein sequence ID" value="SEV95151.1"/>
    <property type="molecule type" value="Genomic_DNA"/>
</dbReference>
<dbReference type="Proteomes" id="UP000198518">
    <property type="component" value="Unassembled WGS sequence"/>
</dbReference>
<dbReference type="STRING" id="355548.SAMN04487945_0553"/>
<dbReference type="PANTHER" id="PTHR43459">
    <property type="entry name" value="ENOYL-COA HYDRATASE"/>
    <property type="match status" value="1"/>
</dbReference>
<dbReference type="OrthoDB" id="27846at2157"/>